<gene>
    <name evidence="1" type="ORF">H6G72_03285</name>
</gene>
<dbReference type="InterPro" id="IPR013785">
    <property type="entry name" value="Aldolase_TIM"/>
</dbReference>
<comment type="caution">
    <text evidence="1">The sequence shown here is derived from an EMBL/GenBank/DDBJ whole genome shotgun (WGS) entry which is preliminary data.</text>
</comment>
<feature type="non-terminal residue" evidence="1">
    <location>
        <position position="61"/>
    </location>
</feature>
<keyword evidence="1" id="KW-0456">Lyase</keyword>
<dbReference type="SUPFAM" id="SSF51569">
    <property type="entry name" value="Aldolase"/>
    <property type="match status" value="1"/>
</dbReference>
<dbReference type="GO" id="GO:0008700">
    <property type="term" value="F:(R,S)-4-hydroxy-2-oxoglutarate aldolase activity"/>
    <property type="evidence" value="ECO:0007669"/>
    <property type="project" value="UniProtKB-EC"/>
</dbReference>
<dbReference type="EC" id="4.1.2.14" evidence="1"/>
<dbReference type="Gene3D" id="3.20.20.70">
    <property type="entry name" value="Aldolase class I"/>
    <property type="match status" value="1"/>
</dbReference>
<dbReference type="InterPro" id="IPR000887">
    <property type="entry name" value="Aldlse_KDPG_KHG"/>
</dbReference>
<evidence type="ECO:0000313" key="2">
    <source>
        <dbReference type="Proteomes" id="UP000641954"/>
    </source>
</evidence>
<dbReference type="EC" id="4.1.3.16" evidence="1"/>
<dbReference type="Pfam" id="PF01081">
    <property type="entry name" value="Aldolase"/>
    <property type="match status" value="1"/>
</dbReference>
<keyword evidence="2" id="KW-1185">Reference proteome</keyword>
<organism evidence="1 2">
    <name type="scientific">Planktothricoides raciborskii FACHB-1370</name>
    <dbReference type="NCBI Taxonomy" id="2949576"/>
    <lineage>
        <taxon>Bacteria</taxon>
        <taxon>Bacillati</taxon>
        <taxon>Cyanobacteriota</taxon>
        <taxon>Cyanophyceae</taxon>
        <taxon>Oscillatoriophycideae</taxon>
        <taxon>Oscillatoriales</taxon>
        <taxon>Oscillatoriaceae</taxon>
        <taxon>Planktothricoides</taxon>
    </lineage>
</organism>
<accession>A0ABR8E9Q2</accession>
<protein>
    <submittedName>
        <fullName evidence="1">Keto-deoxy-phosphogluconate aldolase</fullName>
        <ecNumber evidence="1">4.1.2.14</ecNumber>
        <ecNumber evidence="1">4.1.3.16</ecNumber>
    </submittedName>
</protein>
<dbReference type="Proteomes" id="UP000641954">
    <property type="component" value="Unassembled WGS sequence"/>
</dbReference>
<sequence>MIQAMISENWLNKLRQHRAIAVIRAATLELGRHQAQAVAEGGLRIIEITWNTDGAAELIQQ</sequence>
<dbReference type="GO" id="GO:0008675">
    <property type="term" value="F:2-dehydro-3-deoxy-phosphogluconate aldolase activity"/>
    <property type="evidence" value="ECO:0007669"/>
    <property type="project" value="UniProtKB-EC"/>
</dbReference>
<reference evidence="1 2" key="1">
    <citation type="journal article" date="2020" name="ISME J.">
        <title>Comparative genomics reveals insights into cyanobacterial evolution and habitat adaptation.</title>
        <authorList>
            <person name="Chen M.Y."/>
            <person name="Teng W.K."/>
            <person name="Zhao L."/>
            <person name="Hu C.X."/>
            <person name="Zhou Y.K."/>
            <person name="Han B.P."/>
            <person name="Song L.R."/>
            <person name="Shu W.S."/>
        </authorList>
    </citation>
    <scope>NUCLEOTIDE SEQUENCE [LARGE SCALE GENOMIC DNA]</scope>
    <source>
        <strain evidence="1 2">FACHB-1370</strain>
    </source>
</reference>
<evidence type="ECO:0000313" key="1">
    <source>
        <dbReference type="EMBL" id="MBD2542894.1"/>
    </source>
</evidence>
<dbReference type="EMBL" id="JACJSK010000003">
    <property type="protein sequence ID" value="MBD2542894.1"/>
    <property type="molecule type" value="Genomic_DNA"/>
</dbReference>
<name>A0ABR8E9Q2_9CYAN</name>
<proteinExistence type="predicted"/>